<dbReference type="InterPro" id="IPR036271">
    <property type="entry name" value="Tet_transcr_reg_TetR-rel_C_sf"/>
</dbReference>
<dbReference type="PROSITE" id="PS50977">
    <property type="entry name" value="HTH_TETR_2"/>
    <property type="match status" value="1"/>
</dbReference>
<reference evidence="5 6" key="1">
    <citation type="submission" date="2024-01" db="EMBL/GenBank/DDBJ databases">
        <title>Genome insights into Plantactinospora sonchi sp. nov.</title>
        <authorList>
            <person name="Wang L."/>
        </authorList>
    </citation>
    <scope>NUCLEOTIDE SEQUENCE [LARGE SCALE GENOMIC DNA]</scope>
    <source>
        <strain evidence="5 6">NEAU-QY2</strain>
    </source>
</reference>
<keyword evidence="1 2" id="KW-0238">DNA-binding</keyword>
<feature type="compositionally biased region" description="Polar residues" evidence="3">
    <location>
        <begin position="179"/>
        <end position="191"/>
    </location>
</feature>
<dbReference type="EMBL" id="JAZGQK010000002">
    <property type="protein sequence ID" value="MEE6257416.1"/>
    <property type="molecule type" value="Genomic_DNA"/>
</dbReference>
<dbReference type="Proteomes" id="UP001332243">
    <property type="component" value="Unassembled WGS sequence"/>
</dbReference>
<dbReference type="InterPro" id="IPR001647">
    <property type="entry name" value="HTH_TetR"/>
</dbReference>
<accession>A0ABU7RLP5</accession>
<dbReference type="SUPFAM" id="SSF46689">
    <property type="entry name" value="Homeodomain-like"/>
    <property type="match status" value="1"/>
</dbReference>
<dbReference type="Gene3D" id="1.10.10.60">
    <property type="entry name" value="Homeodomain-like"/>
    <property type="match status" value="1"/>
</dbReference>
<dbReference type="PRINTS" id="PR00455">
    <property type="entry name" value="HTHTETR"/>
</dbReference>
<dbReference type="Pfam" id="PF00440">
    <property type="entry name" value="TetR_N"/>
    <property type="match status" value="1"/>
</dbReference>
<evidence type="ECO:0000259" key="4">
    <source>
        <dbReference type="PROSITE" id="PS50977"/>
    </source>
</evidence>
<sequence length="242" mass="24799">MGHREQLLAGAKRCLQERGYARTTARDIVDASGTNLASIGYHFGSKDALLTAAMIEVMNEWGDELERAVTLDPEADPLDRLEAIWAGVIRSITAHRPLWAASVDILTQTDHQPELRERLAAAVDAGRVGFSALILDGPATGDSPGTAGSGDGAPPDGVANGTPPGGGADDTPQPGAAVSNGTVAGSSATGPTSAVGALVMAVITGLSVQWLLDPERAPSARDITDALRAIQATVEPARPGPE</sequence>
<keyword evidence="6" id="KW-1185">Reference proteome</keyword>
<proteinExistence type="predicted"/>
<evidence type="ECO:0000313" key="5">
    <source>
        <dbReference type="EMBL" id="MEE6257416.1"/>
    </source>
</evidence>
<dbReference type="PANTHER" id="PTHR30055">
    <property type="entry name" value="HTH-TYPE TRANSCRIPTIONAL REGULATOR RUTR"/>
    <property type="match status" value="1"/>
</dbReference>
<dbReference type="InterPro" id="IPR050109">
    <property type="entry name" value="HTH-type_TetR-like_transc_reg"/>
</dbReference>
<dbReference type="PANTHER" id="PTHR30055:SF219">
    <property type="entry name" value="TRANSCRIPTIONAL REGULATORY PROTEIN"/>
    <property type="match status" value="1"/>
</dbReference>
<protein>
    <submittedName>
        <fullName evidence="5">TetR/AcrR family transcriptional regulator</fullName>
    </submittedName>
</protein>
<dbReference type="SUPFAM" id="SSF48498">
    <property type="entry name" value="Tetracyclin repressor-like, C-terminal domain"/>
    <property type="match status" value="1"/>
</dbReference>
<dbReference type="InterPro" id="IPR009057">
    <property type="entry name" value="Homeodomain-like_sf"/>
</dbReference>
<evidence type="ECO:0000256" key="2">
    <source>
        <dbReference type="PROSITE-ProRule" id="PRU00335"/>
    </source>
</evidence>
<comment type="caution">
    <text evidence="5">The sequence shown here is derived from an EMBL/GenBank/DDBJ whole genome shotgun (WGS) entry which is preliminary data.</text>
</comment>
<feature type="domain" description="HTH tetR-type" evidence="4">
    <location>
        <begin position="1"/>
        <end position="61"/>
    </location>
</feature>
<dbReference type="RefSeq" id="WP_331212530.1">
    <property type="nucleotide sequence ID" value="NZ_JAZGQK010000002.1"/>
</dbReference>
<feature type="region of interest" description="Disordered" evidence="3">
    <location>
        <begin position="139"/>
        <end position="191"/>
    </location>
</feature>
<organism evidence="5 6">
    <name type="scientific">Plantactinospora sonchi</name>
    <dbReference type="NCBI Taxonomy" id="1544735"/>
    <lineage>
        <taxon>Bacteria</taxon>
        <taxon>Bacillati</taxon>
        <taxon>Actinomycetota</taxon>
        <taxon>Actinomycetes</taxon>
        <taxon>Micromonosporales</taxon>
        <taxon>Micromonosporaceae</taxon>
        <taxon>Plantactinospora</taxon>
    </lineage>
</organism>
<evidence type="ECO:0000313" key="6">
    <source>
        <dbReference type="Proteomes" id="UP001332243"/>
    </source>
</evidence>
<name>A0ABU7RLP5_9ACTN</name>
<feature type="DNA-binding region" description="H-T-H motif" evidence="2">
    <location>
        <begin position="24"/>
        <end position="43"/>
    </location>
</feature>
<gene>
    <name evidence="5" type="ORF">V1633_02795</name>
</gene>
<evidence type="ECO:0000256" key="1">
    <source>
        <dbReference type="ARBA" id="ARBA00023125"/>
    </source>
</evidence>
<evidence type="ECO:0000256" key="3">
    <source>
        <dbReference type="SAM" id="MobiDB-lite"/>
    </source>
</evidence>
<dbReference type="Gene3D" id="1.10.357.10">
    <property type="entry name" value="Tetracycline Repressor, domain 2"/>
    <property type="match status" value="1"/>
</dbReference>